<comment type="similarity">
    <text evidence="2">Belongs to the DoxX family.</text>
</comment>
<protein>
    <submittedName>
        <fullName evidence="7">DoxX family protein</fullName>
    </submittedName>
</protein>
<dbReference type="Proteomes" id="UP000440965">
    <property type="component" value="Unassembled WGS sequence"/>
</dbReference>
<evidence type="ECO:0000313" key="7">
    <source>
        <dbReference type="EMBL" id="MVF48011.1"/>
    </source>
</evidence>
<gene>
    <name evidence="7" type="ORF">F9Z43_01330</name>
</gene>
<sequence length="155" mass="17159">MDITHTSRTGHGLRQRWNHLAERLHLLLSDTLLCLVARLAIASIFFLSGRTKVEGLLTITPSTYDLFQSEYALPLVSPWLAAHLAAYAEHLFPLLLVLGLYTRLSAFALLGMTTVIEVFVYPDAWPTHLSWAGLLLLLIGRGAGALSLDRLLGVR</sequence>
<evidence type="ECO:0000256" key="6">
    <source>
        <dbReference type="ARBA" id="ARBA00023136"/>
    </source>
</evidence>
<comment type="subcellular location">
    <subcellularLocation>
        <location evidence="1">Cell membrane</location>
        <topology evidence="1">Multi-pass membrane protein</topology>
    </subcellularLocation>
</comment>
<dbReference type="Pfam" id="PF07681">
    <property type="entry name" value="DoxX"/>
    <property type="match status" value="1"/>
</dbReference>
<evidence type="ECO:0000313" key="8">
    <source>
        <dbReference type="Proteomes" id="UP000440965"/>
    </source>
</evidence>
<organism evidence="7 8">
    <name type="scientific">Pseudomonas monteilii</name>
    <dbReference type="NCBI Taxonomy" id="76759"/>
    <lineage>
        <taxon>Bacteria</taxon>
        <taxon>Pseudomonadati</taxon>
        <taxon>Pseudomonadota</taxon>
        <taxon>Gammaproteobacteria</taxon>
        <taxon>Pseudomonadales</taxon>
        <taxon>Pseudomonadaceae</taxon>
        <taxon>Pseudomonas</taxon>
    </lineage>
</organism>
<dbReference type="AlphaFoldDB" id="A0A6G6UYD1"/>
<name>A0A6G6UYD1_9PSED</name>
<dbReference type="GO" id="GO:0005886">
    <property type="term" value="C:plasma membrane"/>
    <property type="evidence" value="ECO:0007669"/>
    <property type="project" value="UniProtKB-SubCell"/>
</dbReference>
<keyword evidence="6" id="KW-0472">Membrane</keyword>
<dbReference type="EMBL" id="WEIK01000001">
    <property type="protein sequence ID" value="MVF48011.1"/>
    <property type="molecule type" value="Genomic_DNA"/>
</dbReference>
<dbReference type="RefSeq" id="WP_060500029.1">
    <property type="nucleotide sequence ID" value="NZ_AP022473.1"/>
</dbReference>
<dbReference type="InterPro" id="IPR051907">
    <property type="entry name" value="DoxX-like_oxidoreductase"/>
</dbReference>
<dbReference type="PANTHER" id="PTHR33452">
    <property type="entry name" value="OXIDOREDUCTASE CATD-RELATED"/>
    <property type="match status" value="1"/>
</dbReference>
<proteinExistence type="inferred from homology"/>
<evidence type="ECO:0000256" key="4">
    <source>
        <dbReference type="ARBA" id="ARBA00022692"/>
    </source>
</evidence>
<keyword evidence="5" id="KW-1133">Transmembrane helix</keyword>
<comment type="caution">
    <text evidence="7">The sequence shown here is derived from an EMBL/GenBank/DDBJ whole genome shotgun (WGS) entry which is preliminary data.</text>
</comment>
<evidence type="ECO:0000256" key="5">
    <source>
        <dbReference type="ARBA" id="ARBA00022989"/>
    </source>
</evidence>
<keyword evidence="3" id="KW-1003">Cell membrane</keyword>
<dbReference type="PANTHER" id="PTHR33452:SF1">
    <property type="entry name" value="INNER MEMBRANE PROTEIN YPHA-RELATED"/>
    <property type="match status" value="1"/>
</dbReference>
<keyword evidence="4" id="KW-0812">Transmembrane</keyword>
<evidence type="ECO:0000256" key="3">
    <source>
        <dbReference type="ARBA" id="ARBA00022475"/>
    </source>
</evidence>
<evidence type="ECO:0000256" key="1">
    <source>
        <dbReference type="ARBA" id="ARBA00004651"/>
    </source>
</evidence>
<dbReference type="InterPro" id="IPR032808">
    <property type="entry name" value="DoxX"/>
</dbReference>
<accession>A0A6G6UYD1</accession>
<evidence type="ECO:0000256" key="2">
    <source>
        <dbReference type="ARBA" id="ARBA00006679"/>
    </source>
</evidence>
<reference evidence="7 8" key="1">
    <citation type="submission" date="2019-10" db="EMBL/GenBank/DDBJ databases">
        <title>XDR Pseudomonas monteilii producing IMP-16 from LCR.</title>
        <authorList>
            <person name="Ballaben A."/>
            <person name="Doi Y."/>
        </authorList>
    </citation>
    <scope>NUCLEOTIDE SEQUENCE [LARGE SCALE GENOMIC DNA]</scope>
    <source>
        <strain evidence="7 8">597/14</strain>
    </source>
</reference>